<dbReference type="GO" id="GO:0010150">
    <property type="term" value="P:leaf senescence"/>
    <property type="evidence" value="ECO:0007669"/>
    <property type="project" value="UniProtKB-ARBA"/>
</dbReference>
<keyword evidence="4" id="KW-0804">Transcription</keyword>
<dbReference type="GO" id="GO:0005634">
    <property type="term" value="C:nucleus"/>
    <property type="evidence" value="ECO:0000318"/>
    <property type="project" value="GO_Central"/>
</dbReference>
<dbReference type="PROSITE" id="PS50811">
    <property type="entry name" value="WRKY"/>
    <property type="match status" value="1"/>
</dbReference>
<dbReference type="GO" id="GO:0000976">
    <property type="term" value="F:transcription cis-regulatory region binding"/>
    <property type="evidence" value="ECO:0000318"/>
    <property type="project" value="GO_Central"/>
</dbReference>
<dbReference type="RefSeq" id="XP_021846686.1">
    <property type="nucleotide sequence ID" value="XM_021990994.2"/>
</dbReference>
<dbReference type="AlphaFoldDB" id="A0A9R0JTM5"/>
<evidence type="ECO:0000256" key="2">
    <source>
        <dbReference type="ARBA" id="ARBA00023015"/>
    </source>
</evidence>
<gene>
    <name evidence="9" type="primary">LOC110786437</name>
</gene>
<evidence type="ECO:0000256" key="1">
    <source>
        <dbReference type="ARBA" id="ARBA00004123"/>
    </source>
</evidence>
<dbReference type="GO" id="GO:0003700">
    <property type="term" value="F:DNA-binding transcription factor activity"/>
    <property type="evidence" value="ECO:0000318"/>
    <property type="project" value="GO_Central"/>
</dbReference>
<dbReference type="GO" id="GO:0009751">
    <property type="term" value="P:response to salicylic acid"/>
    <property type="evidence" value="ECO:0007669"/>
    <property type="project" value="UniProtKB-ARBA"/>
</dbReference>
<dbReference type="Pfam" id="PF03106">
    <property type="entry name" value="WRKY"/>
    <property type="match status" value="1"/>
</dbReference>
<keyword evidence="3" id="KW-0238">DNA-binding</keyword>
<keyword evidence="5" id="KW-0539">Nucleus</keyword>
<dbReference type="GO" id="GO:0042542">
    <property type="term" value="P:response to hydrogen peroxide"/>
    <property type="evidence" value="ECO:0007669"/>
    <property type="project" value="UniProtKB-ARBA"/>
</dbReference>
<dbReference type="InterPro" id="IPR003657">
    <property type="entry name" value="WRKY_dom"/>
</dbReference>
<dbReference type="Proteomes" id="UP000813463">
    <property type="component" value="Chromosome 6"/>
</dbReference>
<keyword evidence="8" id="KW-1185">Reference proteome</keyword>
<feature type="domain" description="WRKY" evidence="7">
    <location>
        <begin position="131"/>
        <end position="199"/>
    </location>
</feature>
<evidence type="ECO:0000256" key="5">
    <source>
        <dbReference type="ARBA" id="ARBA00023242"/>
    </source>
</evidence>
<sequence length="364" mass="40668">MEKGCGSYEQESLVMELIQGIALAKQLKAQMSQEVLLAGDTKGMLAERIHSCLEKALLIMKWGGSMSMEQSNQSVVPSTTMPESPLSVIGSPRSEDFNPGFHVQQDGRNMSRKRKMMPIWTDQAKASSENAGEGAPEDGHSWRKYGQKDILGAKHPRSYYRCTYRNIQGCSATKQVQRNDEDPMLFDITYRGSHTCTLAPRSKSAPTSPQKQDRNKQNNFAITQYQQQPDMLLNFQTGLRVDTQNLENQETGFFFPTQEFGHENHAFTPSTLNHSHPSNSFPQSFIQSPATSESTYFSTSPCKTSTFGGFNYGQHFESDITDIISATTSGTNSPIIGIDYPLEQWEGFLCDNQAFPTSFSQAKE</sequence>
<protein>
    <submittedName>
        <fullName evidence="9">Probable WRKY transcription factor 53</fullName>
    </submittedName>
</protein>
<evidence type="ECO:0000313" key="8">
    <source>
        <dbReference type="Proteomes" id="UP000813463"/>
    </source>
</evidence>
<dbReference type="KEGG" id="soe:110786437"/>
<dbReference type="OrthoDB" id="1888929at2759"/>
<organism evidence="8 9">
    <name type="scientific">Spinacia oleracea</name>
    <name type="common">Spinach</name>
    <dbReference type="NCBI Taxonomy" id="3562"/>
    <lineage>
        <taxon>Eukaryota</taxon>
        <taxon>Viridiplantae</taxon>
        <taxon>Streptophyta</taxon>
        <taxon>Embryophyta</taxon>
        <taxon>Tracheophyta</taxon>
        <taxon>Spermatophyta</taxon>
        <taxon>Magnoliopsida</taxon>
        <taxon>eudicotyledons</taxon>
        <taxon>Gunneridae</taxon>
        <taxon>Pentapetalae</taxon>
        <taxon>Caryophyllales</taxon>
        <taxon>Chenopodiaceae</taxon>
        <taxon>Chenopodioideae</taxon>
        <taxon>Anserineae</taxon>
        <taxon>Spinacia</taxon>
    </lineage>
</organism>
<dbReference type="FunFam" id="2.20.25.80:FF:000009">
    <property type="entry name" value="WRKY transcription factor 53"/>
    <property type="match status" value="1"/>
</dbReference>
<evidence type="ECO:0000256" key="6">
    <source>
        <dbReference type="ARBA" id="ARBA00060850"/>
    </source>
</evidence>
<evidence type="ECO:0000256" key="3">
    <source>
        <dbReference type="ARBA" id="ARBA00023125"/>
    </source>
</evidence>
<dbReference type="SMART" id="SM00774">
    <property type="entry name" value="WRKY"/>
    <property type="match status" value="1"/>
</dbReference>
<evidence type="ECO:0000256" key="4">
    <source>
        <dbReference type="ARBA" id="ARBA00023163"/>
    </source>
</evidence>
<evidence type="ECO:0000259" key="7">
    <source>
        <dbReference type="PROSITE" id="PS50811"/>
    </source>
</evidence>
<name>A0A9R0JTM5_SPIOL</name>
<dbReference type="PANTHER" id="PTHR32096">
    <property type="entry name" value="WRKY TRANSCRIPTION FACTOR 30-RELATED-RELATED"/>
    <property type="match status" value="1"/>
</dbReference>
<comment type="similarity">
    <text evidence="6">Belongs to the WRKY group III family.</text>
</comment>
<accession>A0A9R0JTM5</accession>
<dbReference type="Gene3D" id="2.20.25.80">
    <property type="entry name" value="WRKY domain"/>
    <property type="match status" value="1"/>
</dbReference>
<dbReference type="InterPro" id="IPR044810">
    <property type="entry name" value="WRKY_plant"/>
</dbReference>
<dbReference type="GeneID" id="110786437"/>
<keyword evidence="2" id="KW-0805">Transcription regulation</keyword>
<comment type="subcellular location">
    <subcellularLocation>
        <location evidence="1">Nucleus</location>
    </subcellularLocation>
</comment>
<dbReference type="PANTHER" id="PTHR32096:SF146">
    <property type="entry name" value="WRKY TRANSCRIPTION FACTOR 19-RELATED"/>
    <property type="match status" value="1"/>
</dbReference>
<evidence type="ECO:0000313" key="9">
    <source>
        <dbReference type="RefSeq" id="XP_021846686.1"/>
    </source>
</evidence>
<proteinExistence type="inferred from homology"/>
<dbReference type="InterPro" id="IPR036576">
    <property type="entry name" value="WRKY_dom_sf"/>
</dbReference>
<reference evidence="8" key="1">
    <citation type="journal article" date="2021" name="Nat. Commun.">
        <title>Genomic analyses provide insights into spinach domestication and the genetic basis of agronomic traits.</title>
        <authorList>
            <person name="Cai X."/>
            <person name="Sun X."/>
            <person name="Xu C."/>
            <person name="Sun H."/>
            <person name="Wang X."/>
            <person name="Ge C."/>
            <person name="Zhang Z."/>
            <person name="Wang Q."/>
            <person name="Fei Z."/>
            <person name="Jiao C."/>
            <person name="Wang Q."/>
        </authorList>
    </citation>
    <scope>NUCLEOTIDE SEQUENCE [LARGE SCALE GENOMIC DNA]</scope>
    <source>
        <strain evidence="8">cv. Varoflay</strain>
    </source>
</reference>
<dbReference type="GO" id="GO:0010193">
    <property type="term" value="P:response to ozone"/>
    <property type="evidence" value="ECO:0007669"/>
    <property type="project" value="UniProtKB-ARBA"/>
</dbReference>
<dbReference type="SUPFAM" id="SSF118290">
    <property type="entry name" value="WRKY DNA-binding domain"/>
    <property type="match status" value="1"/>
</dbReference>
<reference evidence="9" key="2">
    <citation type="submission" date="2025-08" db="UniProtKB">
        <authorList>
            <consortium name="RefSeq"/>
        </authorList>
    </citation>
    <scope>IDENTIFICATION</scope>
    <source>
        <tissue evidence="9">Leaf</tissue>
    </source>
</reference>